<keyword evidence="2" id="KW-0175">Coiled coil</keyword>
<dbReference type="PANTHER" id="PTHR25462">
    <property type="entry name" value="BONUS, ISOFORM C-RELATED"/>
    <property type="match status" value="1"/>
</dbReference>
<feature type="domain" description="B box-type" evidence="3">
    <location>
        <begin position="52"/>
        <end position="98"/>
    </location>
</feature>
<dbReference type="Proteomes" id="UP000681722">
    <property type="component" value="Unassembled WGS sequence"/>
</dbReference>
<dbReference type="Gene3D" id="4.10.830.40">
    <property type="match status" value="1"/>
</dbReference>
<dbReference type="Proteomes" id="UP000663829">
    <property type="component" value="Unassembled WGS sequence"/>
</dbReference>
<protein>
    <recommendedName>
        <fullName evidence="3">B box-type domain-containing protein</fullName>
    </recommendedName>
</protein>
<dbReference type="Gene3D" id="3.30.160.60">
    <property type="entry name" value="Classic Zinc Finger"/>
    <property type="match status" value="1"/>
</dbReference>
<dbReference type="OrthoDB" id="5964090at2759"/>
<dbReference type="EMBL" id="CAJNOQ010019884">
    <property type="protein sequence ID" value="CAF1458925.1"/>
    <property type="molecule type" value="Genomic_DNA"/>
</dbReference>
<keyword evidence="8" id="KW-1185">Reference proteome</keyword>
<dbReference type="AlphaFoldDB" id="A0A815Q8C6"/>
<accession>A0A815Q8C6</accession>
<dbReference type="SUPFAM" id="SSF57845">
    <property type="entry name" value="B-box zinc-binding domain"/>
    <property type="match status" value="1"/>
</dbReference>
<dbReference type="PANTHER" id="PTHR25462:SF296">
    <property type="entry name" value="MEIOTIC P26, ISOFORM F"/>
    <property type="match status" value="1"/>
</dbReference>
<evidence type="ECO:0000313" key="6">
    <source>
        <dbReference type="EMBL" id="CAF4114172.1"/>
    </source>
</evidence>
<evidence type="ECO:0000313" key="7">
    <source>
        <dbReference type="EMBL" id="CAF4329844.1"/>
    </source>
</evidence>
<comment type="caution">
    <text evidence="5">The sequence shown here is derived from an EMBL/GenBank/DDBJ whole genome shotgun (WGS) entry which is preliminary data.</text>
</comment>
<sequence>MQLAKNNGGSFECPMRDGTTINERAITALPVNSRAEDMVEYIEKMSLTSPEQQQVQCDNCSDQLAVHWCEKCGTNYCDSCTQFIHSAKALKAHIVIPLAQKPRLFFCTAHPDAKYRFWCEQCKLPVCRDCLLMQHKNHPYASIEDAAAGVRAQLQSSLQWLEKKEEKPRQFLTKINGLIEEQKELYRTEETDIEKLFAELRKALEDQQRSLTDQLKTTVTEILSQLEKHQKRVNEDLRMLEVQKHYTAQLRDTKDDLELLQKTNPEKETKTINEINSGLTAKHITQITQEELPTVQKRLVLDPEKLEKFRCELLSVAHVKAYVCWNLSSPTGKEEKWNMACLRGYQFQLRSIVNLRSVQVKANVEGPLFVYVVDEHGKIIRKSIGQGTGSMSWIKVPTVAELKTAYGVFFGSDNGIFAARYDGSSNVRTVNLDCSVESKFVDRNGEQRTDTVLSGATTVPWSLEMQIEIET</sequence>
<keyword evidence="1" id="KW-0479">Metal-binding</keyword>
<evidence type="ECO:0000259" key="3">
    <source>
        <dbReference type="PROSITE" id="PS50119"/>
    </source>
</evidence>
<evidence type="ECO:0000313" key="8">
    <source>
        <dbReference type="Proteomes" id="UP000663829"/>
    </source>
</evidence>
<dbReference type="EMBL" id="CAJOBA010041442">
    <property type="protein sequence ID" value="CAF4114172.1"/>
    <property type="molecule type" value="Genomic_DNA"/>
</dbReference>
<organism evidence="5 8">
    <name type="scientific">Didymodactylos carnosus</name>
    <dbReference type="NCBI Taxonomy" id="1234261"/>
    <lineage>
        <taxon>Eukaryota</taxon>
        <taxon>Metazoa</taxon>
        <taxon>Spiralia</taxon>
        <taxon>Gnathifera</taxon>
        <taxon>Rotifera</taxon>
        <taxon>Eurotatoria</taxon>
        <taxon>Bdelloidea</taxon>
        <taxon>Philodinida</taxon>
        <taxon>Philodinidae</taxon>
        <taxon>Didymodactylos</taxon>
    </lineage>
</organism>
<evidence type="ECO:0000313" key="4">
    <source>
        <dbReference type="EMBL" id="CAF1307059.1"/>
    </source>
</evidence>
<dbReference type="EMBL" id="CAJOBC010085342">
    <property type="protein sequence ID" value="CAF4329844.1"/>
    <property type="molecule type" value="Genomic_DNA"/>
</dbReference>
<feature type="domain" description="B box-type" evidence="3">
    <location>
        <begin position="102"/>
        <end position="143"/>
    </location>
</feature>
<dbReference type="GO" id="GO:0008270">
    <property type="term" value="F:zinc ion binding"/>
    <property type="evidence" value="ECO:0007669"/>
    <property type="project" value="UniProtKB-KW"/>
</dbReference>
<reference evidence="5" key="1">
    <citation type="submission" date="2021-02" db="EMBL/GenBank/DDBJ databases">
        <authorList>
            <person name="Nowell W R."/>
        </authorList>
    </citation>
    <scope>NUCLEOTIDE SEQUENCE</scope>
</reference>
<evidence type="ECO:0000256" key="2">
    <source>
        <dbReference type="SAM" id="Coils"/>
    </source>
</evidence>
<feature type="coiled-coil region" evidence="2">
    <location>
        <begin position="179"/>
        <end position="243"/>
    </location>
</feature>
<dbReference type="Proteomes" id="UP000682733">
    <property type="component" value="Unassembled WGS sequence"/>
</dbReference>
<evidence type="ECO:0000256" key="1">
    <source>
        <dbReference type="PROSITE-ProRule" id="PRU00024"/>
    </source>
</evidence>
<keyword evidence="1" id="KW-0863">Zinc-finger</keyword>
<dbReference type="SMART" id="SM00336">
    <property type="entry name" value="BBOX"/>
    <property type="match status" value="2"/>
</dbReference>
<dbReference type="EMBL" id="CAJNOK010019862">
    <property type="protein sequence ID" value="CAF1307059.1"/>
    <property type="molecule type" value="Genomic_DNA"/>
</dbReference>
<gene>
    <name evidence="5" type="ORF">GPM918_LOCUS35007</name>
    <name evidence="4" type="ORF">OVA965_LOCUS28804</name>
    <name evidence="7" type="ORF">SRO942_LOCUS35722</name>
    <name evidence="6" type="ORF">TMI583_LOCUS29564</name>
</gene>
<dbReference type="Pfam" id="PF00643">
    <property type="entry name" value="zf-B_box"/>
    <property type="match status" value="2"/>
</dbReference>
<dbReference type="PROSITE" id="PS50119">
    <property type="entry name" value="ZF_BBOX"/>
    <property type="match status" value="2"/>
</dbReference>
<dbReference type="InterPro" id="IPR000315">
    <property type="entry name" value="Znf_B-box"/>
</dbReference>
<dbReference type="InterPro" id="IPR047153">
    <property type="entry name" value="TRIM45/56/19-like"/>
</dbReference>
<keyword evidence="1" id="KW-0862">Zinc</keyword>
<name>A0A815Q8C6_9BILA</name>
<proteinExistence type="predicted"/>
<dbReference type="Proteomes" id="UP000677228">
    <property type="component" value="Unassembled WGS sequence"/>
</dbReference>
<evidence type="ECO:0000313" key="5">
    <source>
        <dbReference type="EMBL" id="CAF1458925.1"/>
    </source>
</evidence>